<protein>
    <recommendedName>
        <fullName evidence="1">Thioesterase domain-containing protein</fullName>
    </recommendedName>
</protein>
<evidence type="ECO:0000313" key="2">
    <source>
        <dbReference type="EMBL" id="AUW95453.1"/>
    </source>
</evidence>
<name>A0ABM6RVI0_9FIRM</name>
<dbReference type="CDD" id="cd03443">
    <property type="entry name" value="PaaI_thioesterase"/>
    <property type="match status" value="1"/>
</dbReference>
<accession>A0ABM6RVI0</accession>
<dbReference type="Pfam" id="PF03061">
    <property type="entry name" value="4HBT"/>
    <property type="match status" value="1"/>
</dbReference>
<keyword evidence="3" id="KW-1185">Reference proteome</keyword>
<dbReference type="InterPro" id="IPR006683">
    <property type="entry name" value="Thioestr_dom"/>
</dbReference>
<proteinExistence type="predicted"/>
<dbReference type="PANTHER" id="PTHR47260">
    <property type="entry name" value="UPF0644 PROTEIN PB2B4.06"/>
    <property type="match status" value="1"/>
</dbReference>
<dbReference type="EMBL" id="CP019454">
    <property type="protein sequence ID" value="AUW95453.1"/>
    <property type="molecule type" value="Genomic_DNA"/>
</dbReference>
<organism evidence="2 3">
    <name type="scientific">Sulfobacillus thermotolerans</name>
    <dbReference type="NCBI Taxonomy" id="338644"/>
    <lineage>
        <taxon>Bacteria</taxon>
        <taxon>Bacillati</taxon>
        <taxon>Bacillota</taxon>
        <taxon>Clostridia</taxon>
        <taxon>Eubacteriales</taxon>
        <taxon>Clostridiales Family XVII. Incertae Sedis</taxon>
        <taxon>Sulfobacillus</taxon>
    </lineage>
</organism>
<dbReference type="InterPro" id="IPR052061">
    <property type="entry name" value="PTE-AB_protein"/>
</dbReference>
<dbReference type="Proteomes" id="UP000325292">
    <property type="component" value="Chromosome"/>
</dbReference>
<evidence type="ECO:0000259" key="1">
    <source>
        <dbReference type="Pfam" id="PF03061"/>
    </source>
</evidence>
<dbReference type="SUPFAM" id="SSF54637">
    <property type="entry name" value="Thioesterase/thiol ester dehydrase-isomerase"/>
    <property type="match status" value="1"/>
</dbReference>
<feature type="domain" description="Thioesterase" evidence="1">
    <location>
        <begin position="7"/>
        <end position="71"/>
    </location>
</feature>
<dbReference type="Gene3D" id="3.10.129.10">
    <property type="entry name" value="Hotdog Thioesterase"/>
    <property type="match status" value="1"/>
</dbReference>
<evidence type="ECO:0000313" key="3">
    <source>
        <dbReference type="Proteomes" id="UP000325292"/>
    </source>
</evidence>
<reference evidence="2 3" key="1">
    <citation type="journal article" date="2019" name="Sci. Rep.">
        <title>Sulfobacillus thermotolerans: new insights into resistance and metabolic capacities of acidophilic chemolithotrophs.</title>
        <authorList>
            <person name="Panyushkina A.E."/>
            <person name="Babenko V.V."/>
            <person name="Nikitina A.S."/>
            <person name="Selezneva O.V."/>
            <person name="Tsaplina I.A."/>
            <person name="Letarova M.A."/>
            <person name="Kostryukova E.S."/>
            <person name="Letarov A.V."/>
        </authorList>
    </citation>
    <scope>NUCLEOTIDE SEQUENCE [LARGE SCALE GENOMIC DNA]</scope>
    <source>
        <strain evidence="2 3">Kr1</strain>
    </source>
</reference>
<dbReference type="PANTHER" id="PTHR47260:SF1">
    <property type="entry name" value="UPF0644 PROTEIN PB2B4.06"/>
    <property type="match status" value="1"/>
</dbReference>
<dbReference type="InterPro" id="IPR029069">
    <property type="entry name" value="HotDog_dom_sf"/>
</dbReference>
<gene>
    <name evidence="2" type="ORF">BXT84_06730</name>
</gene>
<sequence>MWQGFEGVVHGGIIAGLLDDAMWHALYHEHDLVTMTAQLTVRYRRPVPIDTLLNIYGTVNQFNRRIVHTKAWIESFGETLVTAEGVFMPPKEPPHD</sequence>